<dbReference type="InterPro" id="IPR028081">
    <property type="entry name" value="Leu-bd"/>
</dbReference>
<organism evidence="5 6">
    <name type="scientific">Gordonia westfalica</name>
    <dbReference type="NCBI Taxonomy" id="158898"/>
    <lineage>
        <taxon>Bacteria</taxon>
        <taxon>Bacillati</taxon>
        <taxon>Actinomycetota</taxon>
        <taxon>Actinomycetes</taxon>
        <taxon>Mycobacteriales</taxon>
        <taxon>Gordoniaceae</taxon>
        <taxon>Gordonia</taxon>
    </lineage>
</organism>
<dbReference type="PANTHER" id="PTHR30483:SF6">
    <property type="entry name" value="PERIPLASMIC BINDING PROTEIN OF ABC TRANSPORTER FOR NATURAL AMINO ACIDS"/>
    <property type="match status" value="1"/>
</dbReference>
<sequence length="422" mass="43346">MRLSNSRRAGRLAAVAVAAACIFSVVSCSSDDGGSDGSAADSSGTKASGEAIKVGLFNPSKGPATQPGVTTGKQAAVDYINNQIGGLNGRPIEIIDCGIDQTAPESTVSCANQFVEAGVVAAIDGFNAESAAAVPILTAAKIPLVGQIPFSTITGASADNRVYFGPPPAAFLVGFMQQLKADGKNSLTLANADLPQAHQVFDGLMKPLGAQLGIEVKSVYYPPAGPNFTQLATQLAEGNPAAAGLMTAPNDNVCTKLAQSLRSVKYEGTIFLAACTDFIDTLGQQAVGAQTYSPFWQTPALDVTPAEVKGNLETAQKFIDDQSGTAGFYAYGTFSILADFATTVGNAKLTEYTGPNVLSTLKAVKDYQSFIGPKLNCGKPTSPNCTTEMLLFNVVGDKKTEPATGGFITPLPAALALIPGAA</sequence>
<dbReference type="AlphaFoldDB" id="A0A1H2L201"/>
<dbReference type="InterPro" id="IPR028082">
    <property type="entry name" value="Peripla_BP_I"/>
</dbReference>
<comment type="similarity">
    <text evidence="1">Belongs to the leucine-binding protein family.</text>
</comment>
<feature type="chain" id="PRO_5038397441" evidence="3">
    <location>
        <begin position="30"/>
        <end position="422"/>
    </location>
</feature>
<feature type="domain" description="Leucine-binding protein" evidence="4">
    <location>
        <begin position="52"/>
        <end position="373"/>
    </location>
</feature>
<feature type="signal peptide" evidence="3">
    <location>
        <begin position="1"/>
        <end position="29"/>
    </location>
</feature>
<dbReference type="EMBL" id="FNLM01000034">
    <property type="protein sequence ID" value="SDU74785.1"/>
    <property type="molecule type" value="Genomic_DNA"/>
</dbReference>
<evidence type="ECO:0000313" key="5">
    <source>
        <dbReference type="EMBL" id="SDU74785.1"/>
    </source>
</evidence>
<evidence type="ECO:0000256" key="2">
    <source>
        <dbReference type="ARBA" id="ARBA00022729"/>
    </source>
</evidence>
<name>A0A1H2L201_9ACTN</name>
<proteinExistence type="inferred from homology"/>
<dbReference type="Proteomes" id="UP000183180">
    <property type="component" value="Unassembled WGS sequence"/>
</dbReference>
<keyword evidence="2 3" id="KW-0732">Signal</keyword>
<accession>A0A1H2L201</accession>
<reference evidence="5 6" key="1">
    <citation type="submission" date="2016-10" db="EMBL/GenBank/DDBJ databases">
        <authorList>
            <person name="de Groot N.N."/>
        </authorList>
    </citation>
    <scope>NUCLEOTIDE SEQUENCE [LARGE SCALE GENOMIC DNA]</scope>
    <source>
        <strain evidence="5 6">DSM 44215</strain>
    </source>
</reference>
<dbReference type="Gene3D" id="3.40.50.2300">
    <property type="match status" value="2"/>
</dbReference>
<evidence type="ECO:0000256" key="3">
    <source>
        <dbReference type="SAM" id="SignalP"/>
    </source>
</evidence>
<dbReference type="PROSITE" id="PS51257">
    <property type="entry name" value="PROKAR_LIPOPROTEIN"/>
    <property type="match status" value="1"/>
</dbReference>
<evidence type="ECO:0000256" key="1">
    <source>
        <dbReference type="ARBA" id="ARBA00010062"/>
    </source>
</evidence>
<evidence type="ECO:0000259" key="4">
    <source>
        <dbReference type="Pfam" id="PF13458"/>
    </source>
</evidence>
<dbReference type="InterPro" id="IPR051010">
    <property type="entry name" value="BCAA_transport"/>
</dbReference>
<protein>
    <submittedName>
        <fullName evidence="5">Amino acid/amide ABC transporter substrate-binding protein, HAAT family</fullName>
    </submittedName>
</protein>
<dbReference type="RefSeq" id="WP_084811890.1">
    <property type="nucleotide sequence ID" value="NZ_FNLM01000034.1"/>
</dbReference>
<evidence type="ECO:0000313" key="6">
    <source>
        <dbReference type="Proteomes" id="UP000183180"/>
    </source>
</evidence>
<dbReference type="PANTHER" id="PTHR30483">
    <property type="entry name" value="LEUCINE-SPECIFIC-BINDING PROTEIN"/>
    <property type="match status" value="1"/>
</dbReference>
<dbReference type="STRING" id="158898.SAMN04488548_1344239"/>
<dbReference type="Pfam" id="PF13458">
    <property type="entry name" value="Peripla_BP_6"/>
    <property type="match status" value="1"/>
</dbReference>
<dbReference type="SUPFAM" id="SSF53822">
    <property type="entry name" value="Periplasmic binding protein-like I"/>
    <property type="match status" value="1"/>
</dbReference>
<gene>
    <name evidence="5" type="ORF">SAMN04488548_1344239</name>
</gene>
<dbReference type="OrthoDB" id="3666180at2"/>